<evidence type="ECO:0000313" key="2">
    <source>
        <dbReference type="Proteomes" id="UP000006377"/>
    </source>
</evidence>
<sequence>MESAPRLKAEIWVKGLIRRCEVEGVTAMVVRRGDATSGTVLVKVNTLDGKARVYSPTRDGDGALIWMSAGEARPEAEADAYIEKQRKFDPDLWVVEIEDRAGRHFLLEPVN</sequence>
<evidence type="ECO:0000313" key="1">
    <source>
        <dbReference type="EMBL" id="ABS62503.1"/>
    </source>
</evidence>
<dbReference type="Gene3D" id="3.40.1530.20">
    <property type="entry name" value="Protein of unknown function (DUF1491)"/>
    <property type="match status" value="1"/>
</dbReference>
<protein>
    <recommendedName>
        <fullName evidence="3">ATP-dependent Zn protease</fullName>
    </recommendedName>
</protein>
<dbReference type="HOGENOM" id="CLU_146719_1_0_5"/>
<evidence type="ECO:0008006" key="3">
    <source>
        <dbReference type="Google" id="ProtNLM"/>
    </source>
</evidence>
<dbReference type="Proteomes" id="UP000006377">
    <property type="component" value="Chromosome"/>
</dbReference>
<dbReference type="AlphaFoldDB" id="A7HRH0"/>
<dbReference type="eggNOG" id="COG5447">
    <property type="taxonomic scope" value="Bacteria"/>
</dbReference>
<proteinExistence type="predicted"/>
<keyword evidence="2" id="KW-1185">Reference proteome</keyword>
<dbReference type="InterPro" id="IPR009964">
    <property type="entry name" value="DUF1491"/>
</dbReference>
<dbReference type="RefSeq" id="WP_012109753.1">
    <property type="nucleotide sequence ID" value="NC_009719.1"/>
</dbReference>
<reference evidence="1 2" key="1">
    <citation type="journal article" date="2011" name="Stand. Genomic Sci.">
        <title>Complete genome sequence of Parvibaculum lavamentivorans type strain (DS-1(T)).</title>
        <authorList>
            <person name="Schleheck D."/>
            <person name="Weiss M."/>
            <person name="Pitluck S."/>
            <person name="Bruce D."/>
            <person name="Land M.L."/>
            <person name="Han S."/>
            <person name="Saunders E."/>
            <person name="Tapia R."/>
            <person name="Detter C."/>
            <person name="Brettin T."/>
            <person name="Han J."/>
            <person name="Woyke T."/>
            <person name="Goodwin L."/>
            <person name="Pennacchio L."/>
            <person name="Nolan M."/>
            <person name="Cook A.M."/>
            <person name="Kjelleberg S."/>
            <person name="Thomas T."/>
        </authorList>
    </citation>
    <scope>NUCLEOTIDE SEQUENCE [LARGE SCALE GENOMIC DNA]</scope>
    <source>
        <strain evidence="2">DS-1 / DSM 13023 / NCIMB 13966</strain>
    </source>
</reference>
<name>A7HRH0_PARL1</name>
<organism evidence="1 2">
    <name type="scientific">Parvibaculum lavamentivorans (strain DS-1 / DSM 13023 / NCIMB 13966)</name>
    <dbReference type="NCBI Taxonomy" id="402881"/>
    <lineage>
        <taxon>Bacteria</taxon>
        <taxon>Pseudomonadati</taxon>
        <taxon>Pseudomonadota</taxon>
        <taxon>Alphaproteobacteria</taxon>
        <taxon>Hyphomicrobiales</taxon>
        <taxon>Parvibaculaceae</taxon>
        <taxon>Parvibaculum</taxon>
    </lineage>
</organism>
<gene>
    <name evidence="1" type="ordered locus">Plav_0880</name>
</gene>
<dbReference type="STRING" id="402881.Plav_0880"/>
<dbReference type="Pfam" id="PF07372">
    <property type="entry name" value="DUF1491"/>
    <property type="match status" value="1"/>
</dbReference>
<dbReference type="OrthoDB" id="9809136at2"/>
<dbReference type="EMBL" id="CP000774">
    <property type="protein sequence ID" value="ABS62503.1"/>
    <property type="molecule type" value="Genomic_DNA"/>
</dbReference>
<dbReference type="KEGG" id="pla:Plav_0880"/>
<accession>A7HRH0</accession>